<reference evidence="1" key="1">
    <citation type="submission" date="2018-02" db="EMBL/GenBank/DDBJ databases">
        <title>Rhizophora mucronata_Transcriptome.</title>
        <authorList>
            <person name="Meera S.P."/>
            <person name="Sreeshan A."/>
            <person name="Augustine A."/>
        </authorList>
    </citation>
    <scope>NUCLEOTIDE SEQUENCE</scope>
    <source>
        <tissue evidence="1">Leaf</tissue>
    </source>
</reference>
<name>A0A2P2QEM6_RHIMU</name>
<accession>A0A2P2QEM6</accession>
<organism evidence="1">
    <name type="scientific">Rhizophora mucronata</name>
    <name type="common">Asiatic mangrove</name>
    <dbReference type="NCBI Taxonomy" id="61149"/>
    <lineage>
        <taxon>Eukaryota</taxon>
        <taxon>Viridiplantae</taxon>
        <taxon>Streptophyta</taxon>
        <taxon>Embryophyta</taxon>
        <taxon>Tracheophyta</taxon>
        <taxon>Spermatophyta</taxon>
        <taxon>Magnoliopsida</taxon>
        <taxon>eudicotyledons</taxon>
        <taxon>Gunneridae</taxon>
        <taxon>Pentapetalae</taxon>
        <taxon>rosids</taxon>
        <taxon>fabids</taxon>
        <taxon>Malpighiales</taxon>
        <taxon>Rhizophoraceae</taxon>
        <taxon>Rhizophora</taxon>
    </lineage>
</organism>
<sequence length="21" mass="2750">MVKWFQVLLCFLKLNHKWRFL</sequence>
<dbReference type="AlphaFoldDB" id="A0A2P2QEM6"/>
<proteinExistence type="predicted"/>
<dbReference type="EMBL" id="GGEC01084823">
    <property type="protein sequence ID" value="MBX65307.1"/>
    <property type="molecule type" value="Transcribed_RNA"/>
</dbReference>
<evidence type="ECO:0000313" key="1">
    <source>
        <dbReference type="EMBL" id="MBX65307.1"/>
    </source>
</evidence>
<protein>
    <submittedName>
        <fullName evidence="1">Uncharacterized protein</fullName>
    </submittedName>
</protein>